<dbReference type="PROSITE" id="PS51318">
    <property type="entry name" value="TAT"/>
    <property type="match status" value="1"/>
</dbReference>
<organism evidence="3 4">
    <name type="scientific">Ottowia thiooxydans</name>
    <dbReference type="NCBI Taxonomy" id="219182"/>
    <lineage>
        <taxon>Bacteria</taxon>
        <taxon>Pseudomonadati</taxon>
        <taxon>Pseudomonadota</taxon>
        <taxon>Betaproteobacteria</taxon>
        <taxon>Burkholderiales</taxon>
        <taxon>Comamonadaceae</taxon>
        <taxon>Ottowia</taxon>
    </lineage>
</organism>
<evidence type="ECO:0000256" key="1">
    <source>
        <dbReference type="ARBA" id="ARBA00006987"/>
    </source>
</evidence>
<sequence length="326" mass="34778">MKMNRRQWLHAGACSGLGLTWPHMAAAQNEYPSRPITFVVPFTAGGGGDMVARLMAKHLGERLKTAVVVENKAGAGGTIGSAHVLRSPPDGYTLLNMSSSYAMQAATTNVPFDPIRDVQPLLMVSRDPGVILVNANSKLRTGKDLFQAARQNPGRLTYGSAGIGTIAHLGMEALAFHMGVQMQHVPYKGSSQAFNDLLSGSIDLMLTTSTYGASFVKSGRAHALGICGSERTEVLPQVPSFVEQGWPDYVLYDWKAIAGPAGMPPQVVQTLNKAMNDVLALDAVKDKFRADGVAIVGGPPEVLAKTLRDEIGAWKSLVKRANVVVQ</sequence>
<dbReference type="Gene3D" id="3.40.190.150">
    <property type="entry name" value="Bordetella uptake gene, domain 1"/>
    <property type="match status" value="1"/>
</dbReference>
<accession>A0ABV2QFV7</accession>
<reference evidence="3 4" key="1">
    <citation type="submission" date="2024-06" db="EMBL/GenBank/DDBJ databases">
        <title>Sorghum-associated microbial communities from plants grown in Nebraska, USA.</title>
        <authorList>
            <person name="Schachtman D."/>
        </authorList>
    </citation>
    <scope>NUCLEOTIDE SEQUENCE [LARGE SCALE GENOMIC DNA]</scope>
    <source>
        <strain evidence="3 4">2709</strain>
    </source>
</reference>
<dbReference type="Gene3D" id="3.40.190.10">
    <property type="entry name" value="Periplasmic binding protein-like II"/>
    <property type="match status" value="1"/>
</dbReference>
<evidence type="ECO:0000313" key="4">
    <source>
        <dbReference type="Proteomes" id="UP001549320"/>
    </source>
</evidence>
<feature type="chain" id="PRO_5047026053" evidence="2">
    <location>
        <begin position="26"/>
        <end position="326"/>
    </location>
</feature>
<dbReference type="SUPFAM" id="SSF53850">
    <property type="entry name" value="Periplasmic binding protein-like II"/>
    <property type="match status" value="1"/>
</dbReference>
<feature type="signal peptide" evidence="2">
    <location>
        <begin position="1"/>
        <end position="25"/>
    </location>
</feature>
<dbReference type="InterPro" id="IPR005064">
    <property type="entry name" value="BUG"/>
</dbReference>
<dbReference type="Pfam" id="PF03401">
    <property type="entry name" value="TctC"/>
    <property type="match status" value="1"/>
</dbReference>
<gene>
    <name evidence="3" type="ORF">ABIE13_004954</name>
</gene>
<dbReference type="PANTHER" id="PTHR42928">
    <property type="entry name" value="TRICARBOXYLATE-BINDING PROTEIN"/>
    <property type="match status" value="1"/>
</dbReference>
<protein>
    <submittedName>
        <fullName evidence="3">Tripartite-type tricarboxylate transporter receptor subunit TctC</fullName>
    </submittedName>
</protein>
<evidence type="ECO:0000256" key="2">
    <source>
        <dbReference type="SAM" id="SignalP"/>
    </source>
</evidence>
<dbReference type="PANTHER" id="PTHR42928:SF5">
    <property type="entry name" value="BLR1237 PROTEIN"/>
    <property type="match status" value="1"/>
</dbReference>
<dbReference type="RefSeq" id="WP_354448277.1">
    <property type="nucleotide sequence ID" value="NZ_JBEPSH010000012.1"/>
</dbReference>
<name>A0ABV2QFV7_9BURK</name>
<comment type="caution">
    <text evidence="3">The sequence shown here is derived from an EMBL/GenBank/DDBJ whole genome shotgun (WGS) entry which is preliminary data.</text>
</comment>
<dbReference type="InterPro" id="IPR042100">
    <property type="entry name" value="Bug_dom1"/>
</dbReference>
<proteinExistence type="inferred from homology"/>
<comment type="similarity">
    <text evidence="1">Belongs to the UPF0065 (bug) family.</text>
</comment>
<dbReference type="CDD" id="cd07012">
    <property type="entry name" value="PBP2_Bug_TTT"/>
    <property type="match status" value="1"/>
</dbReference>
<dbReference type="InterPro" id="IPR006311">
    <property type="entry name" value="TAT_signal"/>
</dbReference>
<dbReference type="Proteomes" id="UP001549320">
    <property type="component" value="Unassembled WGS sequence"/>
</dbReference>
<dbReference type="EMBL" id="JBEPSH010000012">
    <property type="protein sequence ID" value="MET4579817.1"/>
    <property type="molecule type" value="Genomic_DNA"/>
</dbReference>
<keyword evidence="3" id="KW-0675">Receptor</keyword>
<dbReference type="PIRSF" id="PIRSF017082">
    <property type="entry name" value="YflP"/>
    <property type="match status" value="1"/>
</dbReference>
<keyword evidence="2" id="KW-0732">Signal</keyword>
<keyword evidence="4" id="KW-1185">Reference proteome</keyword>
<evidence type="ECO:0000313" key="3">
    <source>
        <dbReference type="EMBL" id="MET4579817.1"/>
    </source>
</evidence>